<feature type="transmembrane region" description="Helical" evidence="1">
    <location>
        <begin position="74"/>
        <end position="94"/>
    </location>
</feature>
<dbReference type="RefSeq" id="WP_142296520.1">
    <property type="nucleotide sequence ID" value="NZ_NPIA01000009.1"/>
</dbReference>
<keyword evidence="3" id="KW-1185">Reference proteome</keyword>
<organism evidence="2 3">
    <name type="scientific">Lottiidibacillus patelloidae</name>
    <dbReference type="NCBI Taxonomy" id="2670334"/>
    <lineage>
        <taxon>Bacteria</taxon>
        <taxon>Bacillati</taxon>
        <taxon>Bacillota</taxon>
        <taxon>Bacilli</taxon>
        <taxon>Bacillales</taxon>
        <taxon>Bacillaceae</taxon>
        <taxon>Lottiidibacillus</taxon>
    </lineage>
</organism>
<dbReference type="AlphaFoldDB" id="A0A263BQM7"/>
<name>A0A263BQM7_9BACI</name>
<dbReference type="EMBL" id="NPIA01000009">
    <property type="protein sequence ID" value="OZM56011.1"/>
    <property type="molecule type" value="Genomic_DNA"/>
</dbReference>
<keyword evidence="1" id="KW-1133">Transmembrane helix</keyword>
<keyword evidence="1" id="KW-0812">Transmembrane</keyword>
<proteinExistence type="predicted"/>
<feature type="transmembrane region" description="Helical" evidence="1">
    <location>
        <begin position="7"/>
        <end position="27"/>
    </location>
</feature>
<sequence length="125" mass="13949">MFLRKLFVFIISSFVTALLLTFLIVVLDGGYNVFGLGLFLFILAFSSPILLVLGMPITALSDFILENKQGKERLLKALASHLFFGFFFGILLSYIIGGNFYIVASMLASIIVWSIDELIRFVKPA</sequence>
<protein>
    <recommendedName>
        <fullName evidence="4">Major facilitator superfamily (MFS) profile domain-containing protein</fullName>
    </recommendedName>
</protein>
<evidence type="ECO:0000313" key="2">
    <source>
        <dbReference type="EMBL" id="OZM56011.1"/>
    </source>
</evidence>
<comment type="caution">
    <text evidence="2">The sequence shown here is derived from an EMBL/GenBank/DDBJ whole genome shotgun (WGS) entry which is preliminary data.</text>
</comment>
<keyword evidence="1" id="KW-0472">Membrane</keyword>
<reference evidence="3" key="1">
    <citation type="submission" date="2017-08" db="EMBL/GenBank/DDBJ databases">
        <authorList>
            <person name="Huang Z."/>
        </authorList>
    </citation>
    <scope>NUCLEOTIDE SEQUENCE [LARGE SCALE GENOMIC DNA]</scope>
    <source>
        <strain evidence="3">SA5d-4</strain>
    </source>
</reference>
<reference evidence="2 3" key="2">
    <citation type="submission" date="2017-09" db="EMBL/GenBank/DDBJ databases">
        <title>Bacillus patelloidae sp. nov., isolated from the intestinal tract of a marine limpet.</title>
        <authorList>
            <person name="Liu R."/>
            <person name="Dong C."/>
            <person name="Shao Z."/>
        </authorList>
    </citation>
    <scope>NUCLEOTIDE SEQUENCE [LARGE SCALE GENOMIC DNA]</scope>
    <source>
        <strain evidence="2 3">SA5d-4</strain>
    </source>
</reference>
<gene>
    <name evidence="2" type="ORF">CIB95_14305</name>
</gene>
<evidence type="ECO:0000313" key="3">
    <source>
        <dbReference type="Proteomes" id="UP000217083"/>
    </source>
</evidence>
<feature type="transmembrane region" description="Helical" evidence="1">
    <location>
        <begin position="33"/>
        <end position="53"/>
    </location>
</feature>
<evidence type="ECO:0000256" key="1">
    <source>
        <dbReference type="SAM" id="Phobius"/>
    </source>
</evidence>
<evidence type="ECO:0008006" key="4">
    <source>
        <dbReference type="Google" id="ProtNLM"/>
    </source>
</evidence>
<dbReference type="Proteomes" id="UP000217083">
    <property type="component" value="Unassembled WGS sequence"/>
</dbReference>
<accession>A0A263BQM7</accession>